<evidence type="ECO:0000256" key="3">
    <source>
        <dbReference type="ARBA" id="ARBA00022729"/>
    </source>
</evidence>
<keyword evidence="4" id="KW-0970">Cilium biogenesis/degradation</keyword>
<evidence type="ECO:0000256" key="5">
    <source>
        <dbReference type="ARBA" id="ARBA00023180"/>
    </source>
</evidence>
<evidence type="ECO:0000259" key="9">
    <source>
        <dbReference type="Pfam" id="PF25752"/>
    </source>
</evidence>
<dbReference type="EMBL" id="HAEJ01005166">
    <property type="protein sequence ID" value="SBS45623.1"/>
    <property type="molecule type" value="Transcribed_RNA"/>
</dbReference>
<dbReference type="GO" id="GO:1904491">
    <property type="term" value="P:protein localization to ciliary transition zone"/>
    <property type="evidence" value="ECO:0007669"/>
    <property type="project" value="TreeGrafter"/>
</dbReference>
<name>A0A1A8UER3_NOTFU</name>
<feature type="signal peptide" evidence="7">
    <location>
        <begin position="1"/>
        <end position="25"/>
    </location>
</feature>
<evidence type="ECO:0000256" key="4">
    <source>
        <dbReference type="ARBA" id="ARBA00022794"/>
    </source>
</evidence>
<dbReference type="PANTHER" id="PTHR14611">
    <property type="entry name" value="TECTONIC FAMILY MEMBER"/>
    <property type="match status" value="1"/>
</dbReference>
<feature type="domain" description="Tectonic-1-3" evidence="8">
    <location>
        <begin position="424"/>
        <end position="602"/>
    </location>
</feature>
<evidence type="ECO:0000256" key="6">
    <source>
        <dbReference type="SAM" id="MobiDB-lite"/>
    </source>
</evidence>
<dbReference type="Pfam" id="PF25752">
    <property type="entry name" value="DUF1619_N"/>
    <property type="match status" value="1"/>
</dbReference>
<reference evidence="10" key="1">
    <citation type="submission" date="2016-05" db="EMBL/GenBank/DDBJ databases">
        <authorList>
            <person name="Lavstsen T."/>
            <person name="Jespersen J.S."/>
        </authorList>
    </citation>
    <scope>NUCLEOTIDE SEQUENCE</scope>
    <source>
        <tissue evidence="10">Brain</tissue>
    </source>
</reference>
<evidence type="ECO:0000259" key="8">
    <source>
        <dbReference type="Pfam" id="PF07773"/>
    </source>
</evidence>
<feature type="compositionally biased region" description="Polar residues" evidence="6">
    <location>
        <begin position="78"/>
        <end position="94"/>
    </location>
</feature>
<protein>
    <submittedName>
        <fullName evidence="10">Tectonic family member 1</fullName>
    </submittedName>
</protein>
<feature type="region of interest" description="Disordered" evidence="6">
    <location>
        <begin position="78"/>
        <end position="100"/>
    </location>
</feature>
<accession>A0A1A8UER3</accession>
<evidence type="ECO:0000313" key="10">
    <source>
        <dbReference type="EMBL" id="SBS45623.1"/>
    </source>
</evidence>
<keyword evidence="3 7" id="KW-0732">Signal</keyword>
<comment type="similarity">
    <text evidence="1">Belongs to the tectonic family.</text>
</comment>
<dbReference type="GO" id="GO:0036038">
    <property type="term" value="C:MKS complex"/>
    <property type="evidence" value="ECO:0007669"/>
    <property type="project" value="TreeGrafter"/>
</dbReference>
<feature type="region of interest" description="Disordered" evidence="6">
    <location>
        <begin position="51"/>
        <end position="70"/>
    </location>
</feature>
<proteinExistence type="inferred from homology"/>
<keyword evidence="5" id="KW-0325">Glycoprotein</keyword>
<evidence type="ECO:0000256" key="1">
    <source>
        <dbReference type="ARBA" id="ARBA00007633"/>
    </source>
</evidence>
<dbReference type="AlphaFoldDB" id="A0A1A8UER3"/>
<sequence length="631" mass="67208">MAVSAAVFSILKSLWLFLSITSVASNQSTTNGAFNTTEPNFSHTVTDNYTEFESTPSPGGTGAFNTTEPNFSHTVTDNYTEFESTPSPGGTENSPVAAEPLPVSGHLLSAKTSADSLCPCDEVLGVCDTNCCCDPECGGEVVLFTSCSLGSVRSGSQQLCNQEAAYYTLRTNVNGYSELQSAVQKEDNANIFCIRSQNRIDGLSHPSPALPTDTNFDLLFKLFAPFLWRMENSDQAAPAGVQDSRGYQYGDLLLTTDSSGQRGTFHLPGPGVTPDCVNSPTAFLKNQSSRCSRRVVLKQDCSSLSALSLDTYTNIQLLAGKNADAAVVPVKLASVILESTEGTWSELTDGGGENLTPVLLNSSCFNVVVQVVYVLKYNPAGAVVNASVSLVLGPVPEAAQLLDQLFQIQFIQEAGGEVAVHHSGNPGYVVGLPLVAGKRTTDGITRSINPRETLSLLTSAENQDCLLGPHQRSPVLFGLESTSGCTLRLDDIANCSLVSQLLLDVLRGPNYPQDVASFGNCSLDRSLDWVQIETDTSSTEAQGCSIPLSLHLDIEWTKYGTLGNPQAKIVSIKEVIQINTSSLDVLSGGSAVYPIRSSVSFIPVSAPAVPGLRATPTFNAKLPFDFFYPFV</sequence>
<gene>
    <name evidence="10" type="primary">TCTN1</name>
</gene>
<organism evidence="10">
    <name type="scientific">Nothobranchius furzeri</name>
    <name type="common">Turquoise killifish</name>
    <dbReference type="NCBI Taxonomy" id="105023"/>
    <lineage>
        <taxon>Eukaryota</taxon>
        <taxon>Metazoa</taxon>
        <taxon>Chordata</taxon>
        <taxon>Craniata</taxon>
        <taxon>Vertebrata</taxon>
        <taxon>Euteleostomi</taxon>
        <taxon>Actinopterygii</taxon>
        <taxon>Neopterygii</taxon>
        <taxon>Teleostei</taxon>
        <taxon>Neoteleostei</taxon>
        <taxon>Acanthomorphata</taxon>
        <taxon>Ovalentaria</taxon>
        <taxon>Atherinomorphae</taxon>
        <taxon>Cyprinodontiformes</taxon>
        <taxon>Nothobranchiidae</taxon>
        <taxon>Nothobranchius</taxon>
    </lineage>
</organism>
<feature type="domain" description="Tectonic-1-3 N-terminal" evidence="9">
    <location>
        <begin position="116"/>
        <end position="215"/>
    </location>
</feature>
<dbReference type="InterPro" id="IPR011677">
    <property type="entry name" value="TCTN1-3_dom"/>
</dbReference>
<dbReference type="Pfam" id="PF07773">
    <property type="entry name" value="TCTN_DUF1619"/>
    <property type="match status" value="2"/>
</dbReference>
<dbReference type="InterPro" id="IPR040354">
    <property type="entry name" value="TCTN1-3"/>
</dbReference>
<dbReference type="PANTHER" id="PTHR14611:SF1">
    <property type="entry name" value="TECTONIC-1"/>
    <property type="match status" value="1"/>
</dbReference>
<reference evidence="10" key="2">
    <citation type="submission" date="2016-06" db="EMBL/GenBank/DDBJ databases">
        <title>The genome of a short-lived fish provides insights into sex chromosome evolution and the genetic control of aging.</title>
        <authorList>
            <person name="Reichwald K."/>
            <person name="Felder M."/>
            <person name="Petzold A."/>
            <person name="Koch P."/>
            <person name="Groth M."/>
            <person name="Platzer M."/>
        </authorList>
    </citation>
    <scope>NUCLEOTIDE SEQUENCE</scope>
    <source>
        <tissue evidence="10">Brain</tissue>
    </source>
</reference>
<dbReference type="GO" id="GO:0060271">
    <property type="term" value="P:cilium assembly"/>
    <property type="evidence" value="ECO:0007669"/>
    <property type="project" value="TreeGrafter"/>
</dbReference>
<dbReference type="InterPro" id="IPR057724">
    <property type="entry name" value="TCTN1-3_N"/>
</dbReference>
<comment type="subunit">
    <text evidence="2">Part of the tectonic-like complex (also named B9 complex).</text>
</comment>
<evidence type="ECO:0000256" key="7">
    <source>
        <dbReference type="SAM" id="SignalP"/>
    </source>
</evidence>
<evidence type="ECO:0000256" key="2">
    <source>
        <dbReference type="ARBA" id="ARBA00011495"/>
    </source>
</evidence>
<feature type="chain" id="PRO_5008379709" evidence="7">
    <location>
        <begin position="26"/>
        <end position="631"/>
    </location>
</feature>
<feature type="domain" description="Tectonic-1-3" evidence="8">
    <location>
        <begin position="245"/>
        <end position="412"/>
    </location>
</feature>